<keyword evidence="5" id="KW-0472">Membrane</keyword>
<sequence>MFRRSPFSNARGKRKMPNSVWSVSGRTLLKDGTVFFIRGINYQPTPIGKWGGGDLLLEPDLWRRDLPLLRNLNANAVKVYNYSPGNVLGHMAFLDAAYNAGVNPLYVMFSVWVPPTVMQAGVPLNSPLFQTYVTAYLAMATEVSCHAATMGFVIAGEINLLPDLATPLFWQKFNALTQAARTGMSIAGCANTKILTSNFIDDYGQTIAYGEQNGATVDIWGIDVYDNRFSAAKVQAHAQITQRPIIFSEYGVPFASNAYEVFDQTQWNVGGYLMTMAKFLESNFMRRDDSKMPVLVGGFVFEYSDEWWKETSPSSHDMAHAPLGPFLPLGYFAEEHFGIFSIAATSGPDAMAPRTIAAQLGGLWSTKIDGQPWTSLNALVFPVPQPPTNYCNASSADIAVGLSVYNDPICGQGGGAMGCRNSYCRICRLFWTPQSAPYVGCPPPVVTATSPCVNTTMVCANGMVLFANSTCQFDTCPTPVCAVDTAGLQQGLGSIYDPLCVTNVQADGCDVYRRGCRLCRQPGSRNTVYADCPVAANAPVPCIVTQADLNIGIDVTLNPSCAAIGGIGCDPWRPSCQFCKFRVSAQSTNLLPCPGVNVTQMHSSQLALNASSNVPPASTLTGIAVICAVVAATAVMVLAVKAVQARLARQAPRKDQIVVITPRGPHIL</sequence>
<comment type="similarity">
    <text evidence="1">Belongs to the glycosyl hydrolase 72 family.</text>
</comment>
<evidence type="ECO:0000256" key="1">
    <source>
        <dbReference type="ARBA" id="ARBA00007528"/>
    </source>
</evidence>
<protein>
    <recommendedName>
        <fullName evidence="8">Glycoside hydrolase family 5 domain-containing protein</fullName>
    </recommendedName>
</protein>
<organism evidence="6 7">
    <name type="scientific">Saprolegnia diclina (strain VS20)</name>
    <dbReference type="NCBI Taxonomy" id="1156394"/>
    <lineage>
        <taxon>Eukaryota</taxon>
        <taxon>Sar</taxon>
        <taxon>Stramenopiles</taxon>
        <taxon>Oomycota</taxon>
        <taxon>Saprolegniomycetes</taxon>
        <taxon>Saprolegniales</taxon>
        <taxon>Saprolegniaceae</taxon>
        <taxon>Saprolegnia</taxon>
    </lineage>
</organism>
<dbReference type="OrthoDB" id="421038at2759"/>
<dbReference type="GO" id="GO:0034411">
    <property type="term" value="P:cell wall (1-&gt;3)-beta-D-glucan biosynthetic process"/>
    <property type="evidence" value="ECO:0007669"/>
    <property type="project" value="TreeGrafter"/>
</dbReference>
<dbReference type="EMBL" id="JH767193">
    <property type="protein sequence ID" value="EQC28553.1"/>
    <property type="molecule type" value="Genomic_DNA"/>
</dbReference>
<dbReference type="AlphaFoldDB" id="T0R8X1"/>
<reference evidence="6 7" key="1">
    <citation type="submission" date="2012-04" db="EMBL/GenBank/DDBJ databases">
        <title>The Genome Sequence of Saprolegnia declina VS20.</title>
        <authorList>
            <consortium name="The Broad Institute Genome Sequencing Platform"/>
            <person name="Russ C."/>
            <person name="Nusbaum C."/>
            <person name="Tyler B."/>
            <person name="van West P."/>
            <person name="Dieguez-Uribeondo J."/>
            <person name="de Bruijn I."/>
            <person name="Tripathy S."/>
            <person name="Jiang R."/>
            <person name="Young S.K."/>
            <person name="Zeng Q."/>
            <person name="Gargeya S."/>
            <person name="Fitzgerald M."/>
            <person name="Haas B."/>
            <person name="Abouelleil A."/>
            <person name="Alvarado L."/>
            <person name="Arachchi H.M."/>
            <person name="Berlin A."/>
            <person name="Chapman S.B."/>
            <person name="Goldberg J."/>
            <person name="Griggs A."/>
            <person name="Gujja S."/>
            <person name="Hansen M."/>
            <person name="Howarth C."/>
            <person name="Imamovic A."/>
            <person name="Larimer J."/>
            <person name="McCowen C."/>
            <person name="Montmayeur A."/>
            <person name="Murphy C."/>
            <person name="Neiman D."/>
            <person name="Pearson M."/>
            <person name="Priest M."/>
            <person name="Roberts A."/>
            <person name="Saif S."/>
            <person name="Shea T."/>
            <person name="Sisk P."/>
            <person name="Sykes S."/>
            <person name="Wortman J."/>
            <person name="Nusbaum C."/>
            <person name="Birren B."/>
        </authorList>
    </citation>
    <scope>NUCLEOTIDE SEQUENCE [LARGE SCALE GENOMIC DNA]</scope>
    <source>
        <strain evidence="6 7">VS20</strain>
    </source>
</reference>
<dbReference type="PANTHER" id="PTHR31468">
    <property type="entry name" value="1,3-BETA-GLUCANOSYLTRANSFERASE GAS1"/>
    <property type="match status" value="1"/>
</dbReference>
<dbReference type="InterPro" id="IPR017853">
    <property type="entry name" value="GH"/>
</dbReference>
<dbReference type="OMA" id="MVCANGM"/>
<dbReference type="Pfam" id="PF03198">
    <property type="entry name" value="Glyco_hydro_72"/>
    <property type="match status" value="1"/>
</dbReference>
<evidence type="ECO:0008006" key="8">
    <source>
        <dbReference type="Google" id="ProtNLM"/>
    </source>
</evidence>
<accession>T0R8X1</accession>
<proteinExistence type="inferred from homology"/>
<keyword evidence="5" id="KW-0812">Transmembrane</keyword>
<evidence type="ECO:0000313" key="6">
    <source>
        <dbReference type="EMBL" id="EQC28553.1"/>
    </source>
</evidence>
<dbReference type="Gene3D" id="3.20.20.80">
    <property type="entry name" value="Glycosidases"/>
    <property type="match status" value="1"/>
</dbReference>
<keyword evidence="4" id="KW-0325">Glycoprotein</keyword>
<keyword evidence="3" id="KW-1015">Disulfide bond</keyword>
<dbReference type="GO" id="GO:0005886">
    <property type="term" value="C:plasma membrane"/>
    <property type="evidence" value="ECO:0007669"/>
    <property type="project" value="TreeGrafter"/>
</dbReference>
<dbReference type="PANTHER" id="PTHR31468:SF2">
    <property type="entry name" value="1,3-BETA-GLUCANOSYLTRANSFERASE GAS1"/>
    <property type="match status" value="1"/>
</dbReference>
<evidence type="ECO:0000256" key="3">
    <source>
        <dbReference type="ARBA" id="ARBA00023157"/>
    </source>
</evidence>
<gene>
    <name evidence="6" type="ORF">SDRG_13631</name>
</gene>
<keyword evidence="2" id="KW-0732">Signal</keyword>
<dbReference type="VEuPathDB" id="FungiDB:SDRG_13631"/>
<dbReference type="Proteomes" id="UP000030762">
    <property type="component" value="Unassembled WGS sequence"/>
</dbReference>
<evidence type="ECO:0000256" key="2">
    <source>
        <dbReference type="ARBA" id="ARBA00022729"/>
    </source>
</evidence>
<name>T0R8X1_SAPDV</name>
<evidence type="ECO:0000313" key="7">
    <source>
        <dbReference type="Proteomes" id="UP000030762"/>
    </source>
</evidence>
<keyword evidence="7" id="KW-1185">Reference proteome</keyword>
<dbReference type="GO" id="GO:0042124">
    <property type="term" value="F:1,3-beta-glucanosyltransferase activity"/>
    <property type="evidence" value="ECO:0007669"/>
    <property type="project" value="TreeGrafter"/>
</dbReference>
<dbReference type="InParanoid" id="T0R8X1"/>
<dbReference type="RefSeq" id="XP_008617950.1">
    <property type="nucleotide sequence ID" value="XM_008619728.1"/>
</dbReference>
<evidence type="ECO:0000256" key="5">
    <source>
        <dbReference type="SAM" id="Phobius"/>
    </source>
</evidence>
<dbReference type="InterPro" id="IPR004886">
    <property type="entry name" value="Glucanosyltransferase"/>
</dbReference>
<keyword evidence="5" id="KW-1133">Transmembrane helix</keyword>
<dbReference type="GeneID" id="19954358"/>
<dbReference type="eggNOG" id="ENOG502SG03">
    <property type="taxonomic scope" value="Eukaryota"/>
</dbReference>
<feature type="transmembrane region" description="Helical" evidence="5">
    <location>
        <begin position="620"/>
        <end position="640"/>
    </location>
</feature>
<evidence type="ECO:0000256" key="4">
    <source>
        <dbReference type="ARBA" id="ARBA00023180"/>
    </source>
</evidence>
<dbReference type="SUPFAM" id="SSF51445">
    <property type="entry name" value="(Trans)glycosidases"/>
    <property type="match status" value="1"/>
</dbReference>